<dbReference type="HOGENOM" id="CLU_2762193_0_0_1"/>
<dbReference type="Gramene" id="OPUNC11G19740.1">
    <property type="protein sequence ID" value="OPUNC11G19740.1"/>
    <property type="gene ID" value="OPUNC11G19740"/>
</dbReference>
<accession>A0A0E0MIB7</accession>
<name>A0A0E0MIB7_ORYPU</name>
<reference evidence="1" key="1">
    <citation type="submission" date="2015-04" db="UniProtKB">
        <authorList>
            <consortium name="EnsemblPlants"/>
        </authorList>
    </citation>
    <scope>IDENTIFICATION</scope>
</reference>
<evidence type="ECO:0000313" key="1">
    <source>
        <dbReference type="EnsemblPlants" id="OPUNC11G19740.1"/>
    </source>
</evidence>
<reference evidence="1" key="2">
    <citation type="submission" date="2018-05" db="EMBL/GenBank/DDBJ databases">
        <title>OpunRS2 (Oryza punctata Reference Sequence Version 2).</title>
        <authorList>
            <person name="Zhang J."/>
            <person name="Kudrna D."/>
            <person name="Lee S."/>
            <person name="Talag J."/>
            <person name="Welchert J."/>
            <person name="Wing R.A."/>
        </authorList>
    </citation>
    <scope>NUCLEOTIDE SEQUENCE [LARGE SCALE GENOMIC DNA]</scope>
</reference>
<dbReference type="EnsemblPlants" id="OPUNC11G19740.1">
    <property type="protein sequence ID" value="OPUNC11G19740.1"/>
    <property type="gene ID" value="OPUNC11G19740"/>
</dbReference>
<protein>
    <submittedName>
        <fullName evidence="1">Uncharacterized protein</fullName>
    </submittedName>
</protein>
<dbReference type="AlphaFoldDB" id="A0A0E0MIB7"/>
<proteinExistence type="predicted"/>
<keyword evidence="2" id="KW-1185">Reference proteome</keyword>
<evidence type="ECO:0000313" key="2">
    <source>
        <dbReference type="Proteomes" id="UP000026962"/>
    </source>
</evidence>
<dbReference type="Proteomes" id="UP000026962">
    <property type="component" value="Chromosome 11"/>
</dbReference>
<sequence>MSPPMSTPTATRLYAVRLASLQWKARQIISTLHFAPVEEMSASGTSIEGMDFSSSIYIFDGGRSMQGGGH</sequence>
<organism evidence="1">
    <name type="scientific">Oryza punctata</name>
    <name type="common">Red rice</name>
    <dbReference type="NCBI Taxonomy" id="4537"/>
    <lineage>
        <taxon>Eukaryota</taxon>
        <taxon>Viridiplantae</taxon>
        <taxon>Streptophyta</taxon>
        <taxon>Embryophyta</taxon>
        <taxon>Tracheophyta</taxon>
        <taxon>Spermatophyta</taxon>
        <taxon>Magnoliopsida</taxon>
        <taxon>Liliopsida</taxon>
        <taxon>Poales</taxon>
        <taxon>Poaceae</taxon>
        <taxon>BOP clade</taxon>
        <taxon>Oryzoideae</taxon>
        <taxon>Oryzeae</taxon>
        <taxon>Oryzinae</taxon>
        <taxon>Oryza</taxon>
    </lineage>
</organism>